<evidence type="ECO:0000313" key="2">
    <source>
        <dbReference type="EMBL" id="QPL14124.1"/>
    </source>
</evidence>
<dbReference type="RefSeq" id="YP_010755711.1">
    <property type="nucleotide sequence ID" value="NC_073473.1"/>
</dbReference>
<proteinExistence type="predicted"/>
<feature type="region of interest" description="Disordered" evidence="1">
    <location>
        <begin position="1"/>
        <end position="50"/>
    </location>
</feature>
<feature type="compositionally biased region" description="Low complexity" evidence="1">
    <location>
        <begin position="1"/>
        <end position="12"/>
    </location>
</feature>
<dbReference type="GeneID" id="80020381"/>
<keyword evidence="3" id="KW-1185">Reference proteome</keyword>
<dbReference type="KEGG" id="vg:80020381"/>
<evidence type="ECO:0000313" key="3">
    <source>
        <dbReference type="Proteomes" id="UP000595090"/>
    </source>
</evidence>
<protein>
    <submittedName>
        <fullName evidence="2">Uncharacterized protein</fullName>
    </submittedName>
</protein>
<reference evidence="2 3" key="1">
    <citation type="submission" date="2020-11" db="EMBL/GenBank/DDBJ databases">
        <authorList>
            <person name="Asamoah-Frimpong E.A."/>
            <person name="Attaran A."/>
            <person name="Berhane B."/>
            <person name="Boone B.K."/>
            <person name="Cesta G."/>
            <person name="Chorbajian C."/>
            <person name="Cowan J.T."/>
            <person name="Datu D.V."/>
            <person name="Der L."/>
            <person name="Egbunine A.O."/>
            <person name="Giampietro H."/>
            <person name="Gunnison R.P."/>
            <person name="Joseph M.A."/>
            <person name="Kiewe T."/>
            <person name="Oboh E.C."/>
            <person name="O'Neill K."/>
            <person name="Oxlaj J.A."/>
            <person name="Patel A.K."/>
            <person name="Saqaf K."/>
            <person name="Vuong K."/>
            <person name="Walker C."/>
            <person name="Wikina T."/>
            <person name="Yan T."/>
            <person name="Avazpour P."/>
            <person name="Kim F.M."/>
            <person name="Mason K.J."/>
            <person name="Nguyen D.A."/>
            <person name="Pettit S.M."/>
            <person name="Zhou O.J."/>
            <person name="Brissett D.L."/>
            <person name="Gualtieri C."/>
            <person name="Hufford T.M."/>
            <person name="Ko J.M."/>
            <person name="Novak J.K."/>
            <person name="Smith Z.M."/>
            <person name="Erill I."/>
            <person name="Caruso S.M."/>
            <person name="Garlena R.A."/>
            <person name="Russell D.A."/>
            <person name="Pope W.H."/>
            <person name="Jacobs-Sera D."/>
            <person name="Hatfull G.F."/>
        </authorList>
    </citation>
    <scope>NUCLEOTIDE SEQUENCE [LARGE SCALE GENOMIC DNA]</scope>
</reference>
<organism evidence="2 3">
    <name type="scientific">Streptomyces phage TurkishDelight</name>
    <dbReference type="NCBI Taxonomy" id="2793708"/>
    <lineage>
        <taxon>Viruses</taxon>
        <taxon>Duplodnaviria</taxon>
        <taxon>Heunggongvirae</taxon>
        <taxon>Uroviricota</taxon>
        <taxon>Caudoviricetes</taxon>
        <taxon>Dolmabahcevirus</taxon>
        <taxon>Dolmabahcevirus turkishdelight</taxon>
    </lineage>
</organism>
<accession>A0A7T0Q594</accession>
<gene>
    <name evidence="2" type="primary">95</name>
    <name evidence="2" type="ORF">SEA_TURKISHDELIGHT_95</name>
</gene>
<feature type="compositionally biased region" description="Basic and acidic residues" evidence="1">
    <location>
        <begin position="15"/>
        <end position="28"/>
    </location>
</feature>
<sequence>MTTQQQSQPQGQEARVAEEHRQAQEDYRNGQAAREGMDRADALRREMWGS</sequence>
<feature type="compositionally biased region" description="Basic and acidic residues" evidence="1">
    <location>
        <begin position="35"/>
        <end position="50"/>
    </location>
</feature>
<evidence type="ECO:0000256" key="1">
    <source>
        <dbReference type="SAM" id="MobiDB-lite"/>
    </source>
</evidence>
<dbReference type="EMBL" id="MW291017">
    <property type="protein sequence ID" value="QPL14124.1"/>
    <property type="molecule type" value="Genomic_DNA"/>
</dbReference>
<dbReference type="Proteomes" id="UP000595090">
    <property type="component" value="Segment"/>
</dbReference>
<name>A0A7T0Q594_9CAUD</name>